<reference evidence="2 3" key="1">
    <citation type="submission" date="2022-09" db="EMBL/GenBank/DDBJ databases">
        <title>Intensive care unit water sources are persistently colonized with multi-drug resistant bacteria and are the site of extensive horizontal gene transfer of antibiotic resistance genes.</title>
        <authorList>
            <person name="Diorio-Toth L."/>
        </authorList>
    </citation>
    <scope>NUCLEOTIDE SEQUENCE [LARGE SCALE GENOMIC DNA]</scope>
    <source>
        <strain evidence="2 3">GD03901</strain>
    </source>
</reference>
<name>A0ABD4YI29_9PSED</name>
<comment type="caution">
    <text evidence="2">The sequence shown here is derived from an EMBL/GenBank/DDBJ whole genome shotgun (WGS) entry which is preliminary data.</text>
</comment>
<dbReference type="AlphaFoldDB" id="A0ABD4YI29"/>
<gene>
    <name evidence="2" type="ORF">N5C70_20990</name>
</gene>
<accession>A0ABD4YI29</accession>
<evidence type="ECO:0000259" key="1">
    <source>
        <dbReference type="Pfam" id="PF24886"/>
    </source>
</evidence>
<dbReference type="Pfam" id="PF24886">
    <property type="entry name" value="DUF7740"/>
    <property type="match status" value="1"/>
</dbReference>
<proteinExistence type="predicted"/>
<dbReference type="EMBL" id="JAOCBV010000001">
    <property type="protein sequence ID" value="MDH0759171.1"/>
    <property type="molecule type" value="Genomic_DNA"/>
</dbReference>
<dbReference type="Proteomes" id="UP001160152">
    <property type="component" value="Unassembled WGS sequence"/>
</dbReference>
<feature type="domain" description="DUF7740" evidence="1">
    <location>
        <begin position="4"/>
        <end position="58"/>
    </location>
</feature>
<protein>
    <recommendedName>
        <fullName evidence="1">DUF7740 domain-containing protein</fullName>
    </recommendedName>
</protein>
<dbReference type="RefSeq" id="WP_137187516.1">
    <property type="nucleotide sequence ID" value="NZ_JAOCBV010000001.1"/>
</dbReference>
<evidence type="ECO:0000313" key="2">
    <source>
        <dbReference type="EMBL" id="MDH0759171.1"/>
    </source>
</evidence>
<organism evidence="2 3">
    <name type="scientific">Pseudomonas juntendi</name>
    <dbReference type="NCBI Taxonomy" id="2666183"/>
    <lineage>
        <taxon>Bacteria</taxon>
        <taxon>Pseudomonadati</taxon>
        <taxon>Pseudomonadota</taxon>
        <taxon>Gammaproteobacteria</taxon>
        <taxon>Pseudomonadales</taxon>
        <taxon>Pseudomonadaceae</taxon>
        <taxon>Pseudomonas</taxon>
    </lineage>
</organism>
<sequence length="72" mass="8169">MSVDDALLLLLLAEKIHGTDASIRRVAKNIVKKVPRSRRDVLYKLIDAKSPLGQIRCIAMNIDEQTRRRLAT</sequence>
<evidence type="ECO:0000313" key="3">
    <source>
        <dbReference type="Proteomes" id="UP001160152"/>
    </source>
</evidence>
<dbReference type="InterPro" id="IPR056642">
    <property type="entry name" value="DUF7740"/>
</dbReference>